<comment type="caution">
    <text evidence="6">The sequence shown here is derived from an EMBL/GenBank/DDBJ whole genome shotgun (WGS) entry which is preliminary data.</text>
</comment>
<feature type="transmembrane region" description="Helical" evidence="5">
    <location>
        <begin position="12"/>
        <end position="33"/>
    </location>
</feature>
<dbReference type="InterPro" id="IPR050121">
    <property type="entry name" value="Cytochrome_P450_monoxygenase"/>
</dbReference>
<dbReference type="GO" id="GO:0016705">
    <property type="term" value="F:oxidoreductase activity, acting on paired donors, with incorporation or reduction of molecular oxygen"/>
    <property type="evidence" value="ECO:0007669"/>
    <property type="project" value="InterPro"/>
</dbReference>
<dbReference type="GO" id="GO:0005506">
    <property type="term" value="F:iron ion binding"/>
    <property type="evidence" value="ECO:0007669"/>
    <property type="project" value="InterPro"/>
</dbReference>
<evidence type="ECO:0000313" key="7">
    <source>
        <dbReference type="Proteomes" id="UP001278766"/>
    </source>
</evidence>
<dbReference type="InterPro" id="IPR036396">
    <property type="entry name" value="Cyt_P450_sf"/>
</dbReference>
<comment type="cofactor">
    <cofactor evidence="4">
        <name>heme</name>
        <dbReference type="ChEBI" id="CHEBI:30413"/>
    </cofactor>
</comment>
<evidence type="ECO:0000256" key="1">
    <source>
        <dbReference type="ARBA" id="ARBA00022617"/>
    </source>
</evidence>
<evidence type="ECO:0000256" key="3">
    <source>
        <dbReference type="ARBA" id="ARBA00023004"/>
    </source>
</evidence>
<dbReference type="PRINTS" id="PR00385">
    <property type="entry name" value="P450"/>
</dbReference>
<dbReference type="InterPro" id="IPR001128">
    <property type="entry name" value="Cyt_P450"/>
</dbReference>
<reference evidence="6" key="2">
    <citation type="submission" date="2023-06" db="EMBL/GenBank/DDBJ databases">
        <authorList>
            <consortium name="Lawrence Berkeley National Laboratory"/>
            <person name="Haridas S."/>
            <person name="Hensen N."/>
            <person name="Bonometti L."/>
            <person name="Westerberg I."/>
            <person name="Brannstrom I.O."/>
            <person name="Guillou S."/>
            <person name="Cros-Aarteil S."/>
            <person name="Calhoun S."/>
            <person name="Kuo A."/>
            <person name="Mondo S."/>
            <person name="Pangilinan J."/>
            <person name="Riley R."/>
            <person name="Labutti K."/>
            <person name="Andreopoulos B."/>
            <person name="Lipzen A."/>
            <person name="Chen C."/>
            <person name="Yanf M."/>
            <person name="Daum C."/>
            <person name="Ng V."/>
            <person name="Clum A."/>
            <person name="Steindorff A."/>
            <person name="Ohm R."/>
            <person name="Martin F."/>
            <person name="Silar P."/>
            <person name="Natvig D."/>
            <person name="Lalanne C."/>
            <person name="Gautier V."/>
            <person name="Ament-Velasquez S.L."/>
            <person name="Kruys A."/>
            <person name="Hutchinson M.I."/>
            <person name="Powell A.J."/>
            <person name="Barry K."/>
            <person name="Miller A.N."/>
            <person name="Grigoriev I.V."/>
            <person name="Debuchy R."/>
            <person name="Gladieux P."/>
            <person name="Thoren M.H."/>
            <person name="Johannesson H."/>
        </authorList>
    </citation>
    <scope>NUCLEOTIDE SEQUENCE</scope>
    <source>
        <strain evidence="6">CBS 168.71</strain>
    </source>
</reference>
<dbReference type="RefSeq" id="XP_062656641.1">
    <property type="nucleotide sequence ID" value="XM_062807654.1"/>
</dbReference>
<dbReference type="Gene3D" id="1.10.630.10">
    <property type="entry name" value="Cytochrome P450"/>
    <property type="match status" value="1"/>
</dbReference>
<evidence type="ECO:0000256" key="5">
    <source>
        <dbReference type="SAM" id="Phobius"/>
    </source>
</evidence>
<organism evidence="6 7">
    <name type="scientific">Chaetomium fimeti</name>
    <dbReference type="NCBI Taxonomy" id="1854472"/>
    <lineage>
        <taxon>Eukaryota</taxon>
        <taxon>Fungi</taxon>
        <taxon>Dikarya</taxon>
        <taxon>Ascomycota</taxon>
        <taxon>Pezizomycotina</taxon>
        <taxon>Sordariomycetes</taxon>
        <taxon>Sordariomycetidae</taxon>
        <taxon>Sordariales</taxon>
        <taxon>Chaetomiaceae</taxon>
        <taxon>Chaetomium</taxon>
    </lineage>
</organism>
<gene>
    <name evidence="6" type="ORF">B0H64DRAFT_465112</name>
</gene>
<dbReference type="GO" id="GO:0020037">
    <property type="term" value="F:heme binding"/>
    <property type="evidence" value="ECO:0007669"/>
    <property type="project" value="InterPro"/>
</dbReference>
<dbReference type="AlphaFoldDB" id="A0AAE0HAZ7"/>
<evidence type="ECO:0000256" key="2">
    <source>
        <dbReference type="ARBA" id="ARBA00022723"/>
    </source>
</evidence>
<keyword evidence="5" id="KW-0812">Transmembrane</keyword>
<keyword evidence="2 4" id="KW-0479">Metal-binding</keyword>
<dbReference type="Proteomes" id="UP001278766">
    <property type="component" value="Unassembled WGS sequence"/>
</dbReference>
<keyword evidence="7" id="KW-1185">Reference proteome</keyword>
<dbReference type="InterPro" id="IPR002401">
    <property type="entry name" value="Cyt_P450_E_grp-I"/>
</dbReference>
<feature type="binding site" description="axial binding residue" evidence="4">
    <location>
        <position position="471"/>
    </location>
    <ligand>
        <name>heme</name>
        <dbReference type="ChEBI" id="CHEBI:30413"/>
    </ligand>
    <ligandPart>
        <name>Fe</name>
        <dbReference type="ChEBI" id="CHEBI:18248"/>
    </ligandPart>
</feature>
<keyword evidence="5" id="KW-1133">Transmembrane helix</keyword>
<keyword evidence="5" id="KW-0472">Membrane</keyword>
<dbReference type="PRINTS" id="PR00463">
    <property type="entry name" value="EP450I"/>
</dbReference>
<dbReference type="Pfam" id="PF00067">
    <property type="entry name" value="p450"/>
    <property type="match status" value="1"/>
</dbReference>
<keyword evidence="1 4" id="KW-0349">Heme</keyword>
<evidence type="ECO:0000256" key="4">
    <source>
        <dbReference type="PIRSR" id="PIRSR602401-1"/>
    </source>
</evidence>
<dbReference type="GO" id="GO:0004497">
    <property type="term" value="F:monooxygenase activity"/>
    <property type="evidence" value="ECO:0007669"/>
    <property type="project" value="InterPro"/>
</dbReference>
<evidence type="ECO:0000313" key="6">
    <source>
        <dbReference type="EMBL" id="KAK3293127.1"/>
    </source>
</evidence>
<reference evidence="6" key="1">
    <citation type="journal article" date="2023" name="Mol. Phylogenet. Evol.">
        <title>Genome-scale phylogeny and comparative genomics of the fungal order Sordariales.</title>
        <authorList>
            <person name="Hensen N."/>
            <person name="Bonometti L."/>
            <person name="Westerberg I."/>
            <person name="Brannstrom I.O."/>
            <person name="Guillou S."/>
            <person name="Cros-Aarteil S."/>
            <person name="Calhoun S."/>
            <person name="Haridas S."/>
            <person name="Kuo A."/>
            <person name="Mondo S."/>
            <person name="Pangilinan J."/>
            <person name="Riley R."/>
            <person name="LaButti K."/>
            <person name="Andreopoulos B."/>
            <person name="Lipzen A."/>
            <person name="Chen C."/>
            <person name="Yan M."/>
            <person name="Daum C."/>
            <person name="Ng V."/>
            <person name="Clum A."/>
            <person name="Steindorff A."/>
            <person name="Ohm R.A."/>
            <person name="Martin F."/>
            <person name="Silar P."/>
            <person name="Natvig D.O."/>
            <person name="Lalanne C."/>
            <person name="Gautier V."/>
            <person name="Ament-Velasquez S.L."/>
            <person name="Kruys A."/>
            <person name="Hutchinson M.I."/>
            <person name="Powell A.J."/>
            <person name="Barry K."/>
            <person name="Miller A.N."/>
            <person name="Grigoriev I.V."/>
            <person name="Debuchy R."/>
            <person name="Gladieux P."/>
            <person name="Hiltunen Thoren M."/>
            <person name="Johannesson H."/>
        </authorList>
    </citation>
    <scope>NUCLEOTIDE SEQUENCE</scope>
    <source>
        <strain evidence="6">CBS 168.71</strain>
    </source>
</reference>
<accession>A0AAE0HAZ7</accession>
<proteinExistence type="predicted"/>
<name>A0AAE0HAZ7_9PEZI</name>
<keyword evidence="3 4" id="KW-0408">Iron</keyword>
<dbReference type="EMBL" id="JAUEPN010000006">
    <property type="protein sequence ID" value="KAK3293127.1"/>
    <property type="molecule type" value="Genomic_DNA"/>
</dbReference>
<dbReference type="SUPFAM" id="SSF48264">
    <property type="entry name" value="Cytochrome P450"/>
    <property type="match status" value="1"/>
</dbReference>
<dbReference type="PANTHER" id="PTHR24305:SF168">
    <property type="entry name" value="P450, PUTATIVE (EUROFUNG)-RELATED"/>
    <property type="match status" value="1"/>
</dbReference>
<dbReference type="PANTHER" id="PTHR24305">
    <property type="entry name" value="CYTOCHROME P450"/>
    <property type="match status" value="1"/>
</dbReference>
<protein>
    <submittedName>
        <fullName evidence="6">Cytochrome P450</fullName>
    </submittedName>
</protein>
<dbReference type="GeneID" id="87844602"/>
<sequence length="523" mass="58909">MSLRVSLSATPIAVPSSGLILYIFGFFLLVHTIRRVQAWYRLRHIPGPPLAGWTSLWLTKRFLNETFFLDVPALADQYGPIFRIGPDKVVCTDVDAVYGISGVRSDYKKSDWYTIARISRGGDHIFTLIDAEERKERKNFIMPAYAGRGVDHFEKGTDRALAAFMDLIDRKYLSTTDKIIPMNLEEKIHYYALDAIGEIAYSESFKYIEEDRDVKGILAVNDATVPLLMSLGNYVSFWKTLRTWPFYYLLPNDGDESGFGAIAGHVSSIVKKRLKPDADPKHDMLQSFIDHGLRGDALKQEVGIQFFAGSDTVSSLLYTTFYLLLTHPAVYIRLQAELDAAHTTTTTQPNTTPNPTTEPTTIIRDAQARTLPYLQSVIREGLRLFPPLCAPPIYKEVPAGGDVLCGRALPAGTWVATGNQMWQGNRERAFWGGDADVFRPERWLEAGFGAQRLAQMNRRVELAFGSGQFVCVGRGVAMVEVGKVLGELLRRYNWALADPLNPPRIRNNGVWVIRDFYVRVEKR</sequence>